<protein>
    <submittedName>
        <fullName evidence="2">IS110 family transposase</fullName>
    </submittedName>
</protein>
<proteinExistence type="predicted"/>
<evidence type="ECO:0000313" key="2">
    <source>
        <dbReference type="EMBL" id="RDV24223.1"/>
    </source>
</evidence>
<dbReference type="InterPro" id="IPR047650">
    <property type="entry name" value="Transpos_IS110"/>
</dbReference>
<dbReference type="GO" id="GO:0003677">
    <property type="term" value="F:DNA binding"/>
    <property type="evidence" value="ECO:0007669"/>
    <property type="project" value="InterPro"/>
</dbReference>
<keyword evidence="3" id="KW-1185">Reference proteome</keyword>
<sequence length="152" mass="17773">MLDLRQARQRLKSFLLRNGHPCSGRQNWNEAYKRHLADIHFLQPAKKITFQHYIHTVTERHERLQHIELELNVVTEAWCWYPLVQWLTVLRGIRFLSAVTLVAELGDLRRFSNPRSLMNFVGLTPSEYSSGARQQQGGITKCGNTHARRILI</sequence>
<dbReference type="EMBL" id="QRHA01000013">
    <property type="protein sequence ID" value="RDV24223.1"/>
    <property type="molecule type" value="Genomic_DNA"/>
</dbReference>
<dbReference type="PANTHER" id="PTHR33055">
    <property type="entry name" value="TRANSPOSASE FOR INSERTION SEQUENCE ELEMENT IS1111A"/>
    <property type="match status" value="1"/>
</dbReference>
<organism evidence="2 3">
    <name type="scientific">Alteromonas aestuariivivens</name>
    <dbReference type="NCBI Taxonomy" id="1938339"/>
    <lineage>
        <taxon>Bacteria</taxon>
        <taxon>Pseudomonadati</taxon>
        <taxon>Pseudomonadota</taxon>
        <taxon>Gammaproteobacteria</taxon>
        <taxon>Alteromonadales</taxon>
        <taxon>Alteromonadaceae</taxon>
        <taxon>Alteromonas/Salinimonas group</taxon>
        <taxon>Alteromonas</taxon>
    </lineage>
</organism>
<dbReference type="Proteomes" id="UP000256561">
    <property type="component" value="Unassembled WGS sequence"/>
</dbReference>
<dbReference type="RefSeq" id="WP_115594327.1">
    <property type="nucleotide sequence ID" value="NZ_QRHA01000013.1"/>
</dbReference>
<dbReference type="GO" id="GO:0006313">
    <property type="term" value="P:DNA transposition"/>
    <property type="evidence" value="ECO:0007669"/>
    <property type="project" value="InterPro"/>
</dbReference>
<accession>A0A3D8M3B8</accession>
<name>A0A3D8M3B8_9ALTE</name>
<dbReference type="Pfam" id="PF02371">
    <property type="entry name" value="Transposase_20"/>
    <property type="match status" value="1"/>
</dbReference>
<reference evidence="3" key="1">
    <citation type="submission" date="2018-08" db="EMBL/GenBank/DDBJ databases">
        <authorList>
            <person name="Zhang J."/>
            <person name="Du Z.-J."/>
        </authorList>
    </citation>
    <scope>NUCLEOTIDE SEQUENCE [LARGE SCALE GENOMIC DNA]</scope>
    <source>
        <strain evidence="3">KCTC 52655</strain>
    </source>
</reference>
<dbReference type="GO" id="GO:0004803">
    <property type="term" value="F:transposase activity"/>
    <property type="evidence" value="ECO:0007669"/>
    <property type="project" value="InterPro"/>
</dbReference>
<comment type="caution">
    <text evidence="2">The sequence shown here is derived from an EMBL/GenBank/DDBJ whole genome shotgun (WGS) entry which is preliminary data.</text>
</comment>
<dbReference type="AlphaFoldDB" id="A0A3D8M3B8"/>
<feature type="domain" description="Transposase IS116/IS110/IS902 C-terminal" evidence="1">
    <location>
        <begin position="87"/>
        <end position="152"/>
    </location>
</feature>
<dbReference type="PANTHER" id="PTHR33055:SF3">
    <property type="entry name" value="PUTATIVE TRANSPOSASE FOR IS117-RELATED"/>
    <property type="match status" value="1"/>
</dbReference>
<gene>
    <name evidence="2" type="ORF">DXV75_15080</name>
</gene>
<dbReference type="OrthoDB" id="5289737at2"/>
<evidence type="ECO:0000313" key="3">
    <source>
        <dbReference type="Proteomes" id="UP000256561"/>
    </source>
</evidence>
<dbReference type="InterPro" id="IPR003346">
    <property type="entry name" value="Transposase_20"/>
</dbReference>
<evidence type="ECO:0000259" key="1">
    <source>
        <dbReference type="Pfam" id="PF02371"/>
    </source>
</evidence>